<dbReference type="GO" id="GO:0004252">
    <property type="term" value="F:serine-type endopeptidase activity"/>
    <property type="evidence" value="ECO:0007669"/>
    <property type="project" value="InterPro"/>
</dbReference>
<dbReference type="Proteomes" id="UP000254589">
    <property type="component" value="Unassembled WGS sequence"/>
</dbReference>
<dbReference type="Proteomes" id="UP000035086">
    <property type="component" value="Chromosome"/>
</dbReference>
<dbReference type="SUPFAM" id="SSF50494">
    <property type="entry name" value="Trypsin-like serine proteases"/>
    <property type="match status" value="1"/>
</dbReference>
<evidence type="ECO:0000313" key="1">
    <source>
        <dbReference type="EMBL" id="AJC21700.1"/>
    </source>
</evidence>
<reference evidence="3" key="1">
    <citation type="submission" date="2014-12" db="EMBL/GenBank/DDBJ databases">
        <title>Complete Genome Sequencing of Pandoraea pulmonicola DSM 16583.</title>
        <authorList>
            <person name="Chan K.-G."/>
        </authorList>
    </citation>
    <scope>NUCLEOTIDE SEQUENCE [LARGE SCALE GENOMIC DNA]</scope>
    <source>
        <strain evidence="3">DSM 16583</strain>
    </source>
</reference>
<dbReference type="GO" id="GO:0006508">
    <property type="term" value="P:proteolysis"/>
    <property type="evidence" value="ECO:0007669"/>
    <property type="project" value="InterPro"/>
</dbReference>
<proteinExistence type="predicted"/>
<evidence type="ECO:0000313" key="4">
    <source>
        <dbReference type="Proteomes" id="UP000254589"/>
    </source>
</evidence>
<dbReference type="KEGG" id="ppul:RO07_16620"/>
<reference evidence="1" key="2">
    <citation type="submission" date="2016-11" db="EMBL/GenBank/DDBJ databases">
        <title>Complete Genome Sequencing of Pandoraea pulmonicola DSM 16583.</title>
        <authorList>
            <person name="Chan K.-G."/>
        </authorList>
    </citation>
    <scope>NUCLEOTIDE SEQUENCE</scope>
    <source>
        <strain evidence="1">DSM 16583</strain>
    </source>
</reference>
<dbReference type="EMBL" id="UGSJ01000001">
    <property type="protein sequence ID" value="SUA89430.1"/>
    <property type="molecule type" value="Genomic_DNA"/>
</dbReference>
<dbReference type="Pfam" id="PF13365">
    <property type="entry name" value="Trypsin_2"/>
    <property type="match status" value="1"/>
</dbReference>
<protein>
    <submittedName>
        <fullName evidence="2">V8-like Glu-specific endopeptidase</fullName>
    </submittedName>
</protein>
<dbReference type="InterPro" id="IPR043504">
    <property type="entry name" value="Peptidase_S1_PA_chymotrypsin"/>
</dbReference>
<name>A0AAJ4Z9U3_PANPU</name>
<sequence length="273" mass="30151">MTIYDKMMHEPVAPNVLIDSEPVPPYINARPWTIRLMVYEDLFIPRRLASSGTGFVASQDWVITAAHVLEPGDSVRRTAMFLYEDTADTAGRVSDGGFWFDEIVLGDGDVAALHVRQDFRDRLRDRVAPVDWRYNPADNLNAVTAHIGFVEQTPRLAMATVRTQSIEAATQPGVTGNHVIGRSILGRTRPGDSGGPVLAHIPGIPELRVVGVIRGGLERPLPGPFRGARELWTPLNQELVLRLRITQRPFEVTLAAPRNGTIASCSYRVARDS</sequence>
<evidence type="ECO:0000313" key="2">
    <source>
        <dbReference type="EMBL" id="SUA89430.1"/>
    </source>
</evidence>
<organism evidence="2 4">
    <name type="scientific">Pandoraea pulmonicola</name>
    <dbReference type="NCBI Taxonomy" id="93221"/>
    <lineage>
        <taxon>Bacteria</taxon>
        <taxon>Pseudomonadati</taxon>
        <taxon>Pseudomonadota</taxon>
        <taxon>Betaproteobacteria</taxon>
        <taxon>Burkholderiales</taxon>
        <taxon>Burkholderiaceae</taxon>
        <taxon>Pandoraea</taxon>
    </lineage>
</organism>
<dbReference type="InterPro" id="IPR009003">
    <property type="entry name" value="Peptidase_S1_PA"/>
</dbReference>
<evidence type="ECO:0000313" key="3">
    <source>
        <dbReference type="Proteomes" id="UP000035086"/>
    </source>
</evidence>
<accession>A0AAJ4Z9U3</accession>
<dbReference type="Gene3D" id="2.40.10.10">
    <property type="entry name" value="Trypsin-like serine proteases"/>
    <property type="match status" value="2"/>
</dbReference>
<keyword evidence="3" id="KW-1185">Reference proteome</keyword>
<gene>
    <name evidence="2" type="ORF">NCTC13159_00897</name>
    <name evidence="1" type="ORF">RO07_16620</name>
</gene>
<dbReference type="EMBL" id="CP010310">
    <property type="protein sequence ID" value="AJC21700.1"/>
    <property type="molecule type" value="Genomic_DNA"/>
</dbReference>
<dbReference type="RefSeq" id="WP_039409703.1">
    <property type="nucleotide sequence ID" value="NZ_CP010310.2"/>
</dbReference>
<reference evidence="2 4" key="3">
    <citation type="submission" date="2018-06" db="EMBL/GenBank/DDBJ databases">
        <authorList>
            <consortium name="Pathogen Informatics"/>
            <person name="Doyle S."/>
        </authorList>
    </citation>
    <scope>NUCLEOTIDE SEQUENCE [LARGE SCALE GENOMIC DNA]</scope>
    <source>
        <strain evidence="2 4">NCTC13159</strain>
    </source>
</reference>
<dbReference type="AlphaFoldDB" id="A0AAJ4Z9U3"/>